<comment type="caution">
    <text evidence="2">The sequence shown here is derived from an EMBL/GenBank/DDBJ whole genome shotgun (WGS) entry which is preliminary data.</text>
</comment>
<keyword evidence="1" id="KW-1133">Transmembrane helix</keyword>
<evidence type="ECO:0000313" key="2">
    <source>
        <dbReference type="EMBL" id="KAK5985502.1"/>
    </source>
</evidence>
<dbReference type="EMBL" id="WIXE01001642">
    <property type="protein sequence ID" value="KAK5985502.1"/>
    <property type="molecule type" value="Genomic_DNA"/>
</dbReference>
<dbReference type="Proteomes" id="UP001331761">
    <property type="component" value="Unassembled WGS sequence"/>
</dbReference>
<sequence>MQETLYRLFNLAAVLVYFSYMCIPMPLRNSSITRIHTSHTTRTPDVNHTANLTSFHFHSSDLSQQPGCSTYITTEMVRLTTQAHVTSTAPTTIATSSQSIADKSTITYGELLSKLHSATSWIKDFGQKVYANWYIQK</sequence>
<dbReference type="AlphaFoldDB" id="A0AAN8IXV4"/>
<organism evidence="2 3">
    <name type="scientific">Trichostrongylus colubriformis</name>
    <name type="common">Black scour worm</name>
    <dbReference type="NCBI Taxonomy" id="6319"/>
    <lineage>
        <taxon>Eukaryota</taxon>
        <taxon>Metazoa</taxon>
        <taxon>Ecdysozoa</taxon>
        <taxon>Nematoda</taxon>
        <taxon>Chromadorea</taxon>
        <taxon>Rhabditida</taxon>
        <taxon>Rhabditina</taxon>
        <taxon>Rhabditomorpha</taxon>
        <taxon>Strongyloidea</taxon>
        <taxon>Trichostrongylidae</taxon>
        <taxon>Trichostrongylus</taxon>
    </lineage>
</organism>
<keyword evidence="1" id="KW-0812">Transmembrane</keyword>
<gene>
    <name evidence="2" type="ORF">GCK32_019366</name>
</gene>
<name>A0AAN8IXV4_TRICO</name>
<keyword evidence="1" id="KW-0472">Membrane</keyword>
<protein>
    <submittedName>
        <fullName evidence="2">Uncharacterized protein</fullName>
    </submittedName>
</protein>
<feature type="transmembrane region" description="Helical" evidence="1">
    <location>
        <begin position="6"/>
        <end position="27"/>
    </location>
</feature>
<reference evidence="2 3" key="1">
    <citation type="submission" date="2019-10" db="EMBL/GenBank/DDBJ databases">
        <title>Assembly and Annotation for the nematode Trichostrongylus colubriformis.</title>
        <authorList>
            <person name="Martin J."/>
        </authorList>
    </citation>
    <scope>NUCLEOTIDE SEQUENCE [LARGE SCALE GENOMIC DNA]</scope>
    <source>
        <strain evidence="2">G859</strain>
        <tissue evidence="2">Whole worm</tissue>
    </source>
</reference>
<evidence type="ECO:0000256" key="1">
    <source>
        <dbReference type="SAM" id="Phobius"/>
    </source>
</evidence>
<proteinExistence type="predicted"/>
<evidence type="ECO:0000313" key="3">
    <source>
        <dbReference type="Proteomes" id="UP001331761"/>
    </source>
</evidence>
<keyword evidence="3" id="KW-1185">Reference proteome</keyword>
<accession>A0AAN8IXV4</accession>